<reference evidence="7 8" key="1">
    <citation type="submission" date="2018-10" db="EMBL/GenBank/DDBJ databases">
        <title>Sequencing the genomes of 1000 actinobacteria strains.</title>
        <authorList>
            <person name="Klenk H.-P."/>
        </authorList>
    </citation>
    <scope>NUCLEOTIDE SEQUENCE [LARGE SCALE GENOMIC DNA]</scope>
    <source>
        <strain evidence="7 8">DSM 43800</strain>
    </source>
</reference>
<dbReference type="InterPro" id="IPR009057">
    <property type="entry name" value="Homeodomain-like_sf"/>
</dbReference>
<proteinExistence type="predicted"/>
<feature type="DNA-binding region" description="H-T-H motif" evidence="5">
    <location>
        <begin position="31"/>
        <end position="50"/>
    </location>
</feature>
<feature type="domain" description="HTH tetR-type" evidence="6">
    <location>
        <begin position="8"/>
        <end position="68"/>
    </location>
</feature>
<comment type="caution">
    <text evidence="7">The sequence shown here is derived from an EMBL/GenBank/DDBJ whole genome shotgun (WGS) entry which is preliminary data.</text>
</comment>
<dbReference type="PANTHER" id="PTHR30055:SF234">
    <property type="entry name" value="HTH-TYPE TRANSCRIPTIONAL REGULATOR BETI"/>
    <property type="match status" value="1"/>
</dbReference>
<evidence type="ECO:0000256" key="2">
    <source>
        <dbReference type="ARBA" id="ARBA00023015"/>
    </source>
</evidence>
<evidence type="ECO:0000313" key="8">
    <source>
        <dbReference type="Proteomes" id="UP000282084"/>
    </source>
</evidence>
<keyword evidence="1" id="KW-0678">Repressor</keyword>
<evidence type="ECO:0000256" key="5">
    <source>
        <dbReference type="PROSITE-ProRule" id="PRU00335"/>
    </source>
</evidence>
<name>A0A495VW92_9PSEU</name>
<protein>
    <submittedName>
        <fullName evidence="7">TetR family transcriptional regulator</fullName>
    </submittedName>
</protein>
<dbReference type="RefSeq" id="WP_121002642.1">
    <property type="nucleotide sequence ID" value="NZ_RBXO01000001.1"/>
</dbReference>
<dbReference type="PROSITE" id="PS50977">
    <property type="entry name" value="HTH_TETR_2"/>
    <property type="match status" value="1"/>
</dbReference>
<dbReference type="SUPFAM" id="SSF46689">
    <property type="entry name" value="Homeodomain-like"/>
    <property type="match status" value="1"/>
</dbReference>
<evidence type="ECO:0000256" key="1">
    <source>
        <dbReference type="ARBA" id="ARBA00022491"/>
    </source>
</evidence>
<keyword evidence="2" id="KW-0805">Transcription regulation</keyword>
<dbReference type="PRINTS" id="PR00455">
    <property type="entry name" value="HTHTETR"/>
</dbReference>
<dbReference type="GO" id="GO:0003700">
    <property type="term" value="F:DNA-binding transcription factor activity"/>
    <property type="evidence" value="ECO:0007669"/>
    <property type="project" value="TreeGrafter"/>
</dbReference>
<accession>A0A495VW92</accession>
<sequence>MPRQVDHDSRRRHIAQAVRELIDRRGLEGATLREVAAQAGVSMGAVQRCFRTKEEMLVFAQEHVNRRVTERARERIAGAPEPGSVATMLEQTLVAMLAVDDEDLSDARVWIAFTAQAAVDPALAAVQRGHYAGLAELLVALLRAGQEGGQIRPEVDAESEADALITLTDGLTVQVLLGRHTPRSALAALRRRTADLWT</sequence>
<dbReference type="Pfam" id="PF00440">
    <property type="entry name" value="TetR_N"/>
    <property type="match status" value="1"/>
</dbReference>
<evidence type="ECO:0000256" key="4">
    <source>
        <dbReference type="ARBA" id="ARBA00023163"/>
    </source>
</evidence>
<dbReference type="Pfam" id="PF13977">
    <property type="entry name" value="TetR_C_6"/>
    <property type="match status" value="1"/>
</dbReference>
<evidence type="ECO:0000313" key="7">
    <source>
        <dbReference type="EMBL" id="RKT52813.1"/>
    </source>
</evidence>
<dbReference type="SUPFAM" id="SSF48498">
    <property type="entry name" value="Tetracyclin repressor-like, C-terminal domain"/>
    <property type="match status" value="1"/>
</dbReference>
<keyword evidence="4" id="KW-0804">Transcription</keyword>
<keyword evidence="8" id="KW-1185">Reference proteome</keyword>
<evidence type="ECO:0000259" key="6">
    <source>
        <dbReference type="PROSITE" id="PS50977"/>
    </source>
</evidence>
<dbReference type="InterPro" id="IPR050109">
    <property type="entry name" value="HTH-type_TetR-like_transc_reg"/>
</dbReference>
<gene>
    <name evidence="7" type="ORF">C8E97_1351</name>
</gene>
<organism evidence="7 8">
    <name type="scientific">Saccharothrix australiensis</name>
    <dbReference type="NCBI Taxonomy" id="2072"/>
    <lineage>
        <taxon>Bacteria</taxon>
        <taxon>Bacillati</taxon>
        <taxon>Actinomycetota</taxon>
        <taxon>Actinomycetes</taxon>
        <taxon>Pseudonocardiales</taxon>
        <taxon>Pseudonocardiaceae</taxon>
        <taxon>Saccharothrix</taxon>
    </lineage>
</organism>
<keyword evidence="3 5" id="KW-0238">DNA-binding</keyword>
<dbReference type="OrthoDB" id="9816296at2"/>
<dbReference type="AlphaFoldDB" id="A0A495VW92"/>
<dbReference type="GO" id="GO:0000976">
    <property type="term" value="F:transcription cis-regulatory region binding"/>
    <property type="evidence" value="ECO:0007669"/>
    <property type="project" value="TreeGrafter"/>
</dbReference>
<evidence type="ECO:0000256" key="3">
    <source>
        <dbReference type="ARBA" id="ARBA00023125"/>
    </source>
</evidence>
<dbReference type="Proteomes" id="UP000282084">
    <property type="component" value="Unassembled WGS sequence"/>
</dbReference>
<dbReference type="PANTHER" id="PTHR30055">
    <property type="entry name" value="HTH-TYPE TRANSCRIPTIONAL REGULATOR RUTR"/>
    <property type="match status" value="1"/>
</dbReference>
<dbReference type="EMBL" id="RBXO01000001">
    <property type="protein sequence ID" value="RKT52813.1"/>
    <property type="molecule type" value="Genomic_DNA"/>
</dbReference>
<dbReference type="Gene3D" id="1.10.357.10">
    <property type="entry name" value="Tetracycline Repressor, domain 2"/>
    <property type="match status" value="1"/>
</dbReference>
<dbReference type="InterPro" id="IPR036271">
    <property type="entry name" value="Tet_transcr_reg_TetR-rel_C_sf"/>
</dbReference>
<dbReference type="InterPro" id="IPR001647">
    <property type="entry name" value="HTH_TetR"/>
</dbReference>
<dbReference type="InterPro" id="IPR039538">
    <property type="entry name" value="BetI_C"/>
</dbReference>